<dbReference type="AlphaFoldDB" id="A0A6C0KNW4"/>
<organism evidence="1">
    <name type="scientific">viral metagenome</name>
    <dbReference type="NCBI Taxonomy" id="1070528"/>
    <lineage>
        <taxon>unclassified sequences</taxon>
        <taxon>metagenomes</taxon>
        <taxon>organismal metagenomes</taxon>
    </lineage>
</organism>
<reference evidence="1" key="1">
    <citation type="journal article" date="2020" name="Nature">
        <title>Giant virus diversity and host interactions through global metagenomics.</title>
        <authorList>
            <person name="Schulz F."/>
            <person name="Roux S."/>
            <person name="Paez-Espino D."/>
            <person name="Jungbluth S."/>
            <person name="Walsh D.A."/>
            <person name="Denef V.J."/>
            <person name="McMahon K.D."/>
            <person name="Konstantinidis K.T."/>
            <person name="Eloe-Fadrosh E.A."/>
            <person name="Kyrpides N.C."/>
            <person name="Woyke T."/>
        </authorList>
    </citation>
    <scope>NUCLEOTIDE SEQUENCE</scope>
    <source>
        <strain evidence="1">GVMAG-S-3300013006-138</strain>
    </source>
</reference>
<dbReference type="EMBL" id="MN740931">
    <property type="protein sequence ID" value="QHU18427.1"/>
    <property type="molecule type" value="Genomic_DNA"/>
</dbReference>
<evidence type="ECO:0000313" key="1">
    <source>
        <dbReference type="EMBL" id="QHU18427.1"/>
    </source>
</evidence>
<proteinExistence type="predicted"/>
<protein>
    <submittedName>
        <fullName evidence="1">Uncharacterized protein</fullName>
    </submittedName>
</protein>
<name>A0A6C0KNW4_9ZZZZ</name>
<sequence>MEQLLEQLYDELTEVAHSTNRIYKAAKEPENYFTHPWKLHRPLRTSLGTKRISLEELLKLWIPKWKSEGRLQANPIRVQLLKEEAELLGLPKAKELDIYELFRLMMGLFETSSSSKN</sequence>
<accession>A0A6C0KNW4</accession>